<evidence type="ECO:0000256" key="4">
    <source>
        <dbReference type="ARBA" id="ARBA00023194"/>
    </source>
</evidence>
<dbReference type="GO" id="GO:0004312">
    <property type="term" value="F:fatty acid synthase activity"/>
    <property type="evidence" value="ECO:0007669"/>
    <property type="project" value="TreeGrafter"/>
</dbReference>
<dbReference type="InterPro" id="IPR016039">
    <property type="entry name" value="Thiolase-like"/>
</dbReference>
<evidence type="ECO:0000259" key="7">
    <source>
        <dbReference type="PROSITE" id="PS52004"/>
    </source>
</evidence>
<dbReference type="GO" id="GO:0004315">
    <property type="term" value="F:3-oxoacyl-[acyl-carrier-protein] synthase activity"/>
    <property type="evidence" value="ECO:0007669"/>
    <property type="project" value="InterPro"/>
</dbReference>
<evidence type="ECO:0000256" key="5">
    <source>
        <dbReference type="ARBA" id="ARBA00023315"/>
    </source>
</evidence>
<dbReference type="PROSITE" id="PS00012">
    <property type="entry name" value="PHOSPHOPANTETHEINE"/>
    <property type="match status" value="1"/>
</dbReference>
<dbReference type="PANTHER" id="PTHR43775:SF37">
    <property type="entry name" value="SI:DKEY-61P9.11"/>
    <property type="match status" value="1"/>
</dbReference>
<accession>A0A917ZPR8</accession>
<dbReference type="Pfam" id="PF16197">
    <property type="entry name" value="KAsynt_C_assoc"/>
    <property type="match status" value="1"/>
</dbReference>
<keyword evidence="2" id="KW-0597">Phosphoprotein</keyword>
<evidence type="ECO:0000256" key="3">
    <source>
        <dbReference type="ARBA" id="ARBA00022679"/>
    </source>
</evidence>
<sequence length="982" mass="102570">MTTRQGVAVVGLDCRFPGAPDAPAFWRLLMAAAEAGGRAAPGRRGGRPAGYIDDEAAFDHGFFAIDDAEAAGLDPRQRLLLQAAWRALEDAGLPPLSLAGRSARDRDRARTGVYVATMGDEWGGARLADPGSLTARSGTGTGHAMLANRLSYQLDLRGPSLTVDTACSSSLVAVHLACSALLLEECDIAVVAGVNILVGEGLDRIYERAGLAAGDGRCKPFAAGADGIGRAEGVGVVVLRRLADAGDGPTPYAVIRGSAINQDGRSNGMTAPSRPAQRDVIESACHRAGVDLTEVGFVEAHGTGTQLGDLIEAGALGDTYGKDREEPCAIGSVKANIGHAEGAAGMAGLIKTVLALHHRVLPPGSRPGTAPGPRLDLARRGLRLVDTAVRLPDGPVHAGVSSFGMGGSNAHIVLSTAVGAPDDQRPELPSSAKVFTLTADNPEALRRNLLAQADALEELPPALFGRACWSSNTVRTGLRQRFAVAAEEPLDAARQLREAARATDLLGYSASFGSSDDEPSVALVFSGEGTQRPLMGADLYRTSPGYRAAFDEVAKALEPYLPGTRELLLERDVRMHQTAFSGPALFALQYALTGMVSDLGVRPVAVLGHGCGEFAAACAAGALSLDDAARLVTARATLLQALPSGGGMLAVPCRARDMEDPLSREPSVAVAAVNGPRALVLSGSLAALERIAARLRGDGVECEPLRVQHAHYSPLARPAREAFEAVAASVRTGTARLPFYSTVRGADLAGRALDGAYWADQLTSPVRFAKALSALYESQRPTHLLEMGPGPALSPLIHRVLPLPREACLTACDVVGGGGREPARLAAALFGAGLDPRWEELYAPGERTAHRLPPHTFSTSSRFPYEIQPRGIRGHEAHGMEGTAAEPVSGPGGDGGAPGDMACAVQEAVASVLGRSTDDVTDQDRFYEDLGFDSVMLMELRHRLEERLPGVGELSLPDMLAALTSVESLTEYLRSRSAAVAV</sequence>
<dbReference type="InterPro" id="IPR016036">
    <property type="entry name" value="Malonyl_transacylase_ACP-bd"/>
</dbReference>
<dbReference type="PROSITE" id="PS52004">
    <property type="entry name" value="KS3_2"/>
    <property type="match status" value="1"/>
</dbReference>
<dbReference type="Gene3D" id="3.40.47.10">
    <property type="match status" value="1"/>
</dbReference>
<gene>
    <name evidence="8" type="ORF">GCM10012280_31240</name>
</gene>
<dbReference type="PROSITE" id="PS00606">
    <property type="entry name" value="KS3_1"/>
    <property type="match status" value="1"/>
</dbReference>
<dbReference type="EMBL" id="BMMS01000012">
    <property type="protein sequence ID" value="GGO89035.1"/>
    <property type="molecule type" value="Genomic_DNA"/>
</dbReference>
<dbReference type="SUPFAM" id="SSF47336">
    <property type="entry name" value="ACP-like"/>
    <property type="match status" value="1"/>
</dbReference>
<evidence type="ECO:0000256" key="2">
    <source>
        <dbReference type="ARBA" id="ARBA00022553"/>
    </source>
</evidence>
<dbReference type="GO" id="GO:0006633">
    <property type="term" value="P:fatty acid biosynthetic process"/>
    <property type="evidence" value="ECO:0007669"/>
    <property type="project" value="InterPro"/>
</dbReference>
<dbReference type="InterPro" id="IPR018201">
    <property type="entry name" value="Ketoacyl_synth_AS"/>
</dbReference>
<dbReference type="InterPro" id="IPR014030">
    <property type="entry name" value="Ketoacyl_synth_N"/>
</dbReference>
<dbReference type="GO" id="GO:0017000">
    <property type="term" value="P:antibiotic biosynthetic process"/>
    <property type="evidence" value="ECO:0007669"/>
    <property type="project" value="UniProtKB-KW"/>
</dbReference>
<evidence type="ECO:0000313" key="9">
    <source>
        <dbReference type="Proteomes" id="UP000641932"/>
    </source>
</evidence>
<dbReference type="AlphaFoldDB" id="A0A917ZPR8"/>
<dbReference type="Pfam" id="PF00550">
    <property type="entry name" value="PP-binding"/>
    <property type="match status" value="1"/>
</dbReference>
<dbReference type="SMART" id="SM00827">
    <property type="entry name" value="PKS_AT"/>
    <property type="match status" value="1"/>
</dbReference>
<dbReference type="InterPro" id="IPR020841">
    <property type="entry name" value="PKS_Beta-ketoAc_synthase_dom"/>
</dbReference>
<keyword evidence="4" id="KW-0045">Antibiotic biosynthesis</keyword>
<reference evidence="8" key="2">
    <citation type="submission" date="2020-09" db="EMBL/GenBank/DDBJ databases">
        <authorList>
            <person name="Sun Q."/>
            <person name="Zhou Y."/>
        </authorList>
    </citation>
    <scope>NUCLEOTIDE SEQUENCE</scope>
    <source>
        <strain evidence="8">CGMCC 4.7201</strain>
    </source>
</reference>
<evidence type="ECO:0000256" key="1">
    <source>
        <dbReference type="ARBA" id="ARBA00022450"/>
    </source>
</evidence>
<keyword evidence="1" id="KW-0596">Phosphopantetheine</keyword>
<dbReference type="InterPro" id="IPR014031">
    <property type="entry name" value="Ketoacyl_synth_C"/>
</dbReference>
<dbReference type="SUPFAM" id="SSF52151">
    <property type="entry name" value="FabD/lysophospholipase-like"/>
    <property type="match status" value="1"/>
</dbReference>
<dbReference type="Gene3D" id="1.10.1200.10">
    <property type="entry name" value="ACP-like"/>
    <property type="match status" value="1"/>
</dbReference>
<dbReference type="InterPro" id="IPR036736">
    <property type="entry name" value="ACP-like_sf"/>
</dbReference>
<feature type="domain" description="Ketosynthase family 3 (KS3)" evidence="7">
    <location>
        <begin position="4"/>
        <end position="416"/>
    </location>
</feature>
<dbReference type="Pfam" id="PF00109">
    <property type="entry name" value="ketoacyl-synt"/>
    <property type="match status" value="1"/>
</dbReference>
<dbReference type="GO" id="GO:0031177">
    <property type="term" value="F:phosphopantetheine binding"/>
    <property type="evidence" value="ECO:0007669"/>
    <property type="project" value="InterPro"/>
</dbReference>
<dbReference type="InterPro" id="IPR020806">
    <property type="entry name" value="PKS_PP-bd"/>
</dbReference>
<dbReference type="SUPFAM" id="SSF55048">
    <property type="entry name" value="Probable ACP-binding domain of malonyl-CoA ACP transacylase"/>
    <property type="match status" value="1"/>
</dbReference>
<dbReference type="InterPro" id="IPR014043">
    <property type="entry name" value="Acyl_transferase_dom"/>
</dbReference>
<name>A0A917ZPR8_9ACTN</name>
<dbReference type="CDD" id="cd00833">
    <property type="entry name" value="PKS"/>
    <property type="match status" value="1"/>
</dbReference>
<dbReference type="InterPro" id="IPR016035">
    <property type="entry name" value="Acyl_Trfase/lysoPLipase"/>
</dbReference>
<keyword evidence="3" id="KW-0808">Transferase</keyword>
<dbReference type="InterPro" id="IPR001227">
    <property type="entry name" value="Ac_transferase_dom_sf"/>
</dbReference>
<dbReference type="InterPro" id="IPR006162">
    <property type="entry name" value="Ppantetheine_attach_site"/>
</dbReference>
<feature type="domain" description="Carrier" evidence="6">
    <location>
        <begin position="896"/>
        <end position="977"/>
    </location>
</feature>
<evidence type="ECO:0000313" key="8">
    <source>
        <dbReference type="EMBL" id="GGO89035.1"/>
    </source>
</evidence>
<dbReference type="InterPro" id="IPR032821">
    <property type="entry name" value="PKS_assoc"/>
</dbReference>
<dbReference type="SUPFAM" id="SSF53901">
    <property type="entry name" value="Thiolase-like"/>
    <property type="match status" value="1"/>
</dbReference>
<dbReference type="Gene3D" id="3.30.70.3290">
    <property type="match status" value="1"/>
</dbReference>
<proteinExistence type="predicted"/>
<comment type="caution">
    <text evidence="8">The sequence shown here is derived from an EMBL/GenBank/DDBJ whole genome shotgun (WGS) entry which is preliminary data.</text>
</comment>
<dbReference type="Pfam" id="PF00698">
    <property type="entry name" value="Acyl_transf_1"/>
    <property type="match status" value="1"/>
</dbReference>
<dbReference type="RefSeq" id="WP_229698452.1">
    <property type="nucleotide sequence ID" value="NZ_BMMS01000012.1"/>
</dbReference>
<evidence type="ECO:0000259" key="6">
    <source>
        <dbReference type="PROSITE" id="PS50075"/>
    </source>
</evidence>
<protein>
    <submittedName>
        <fullName evidence="8">Polyketide synthase</fullName>
    </submittedName>
</protein>
<dbReference type="Proteomes" id="UP000641932">
    <property type="component" value="Unassembled WGS sequence"/>
</dbReference>
<dbReference type="Gene3D" id="3.40.366.10">
    <property type="entry name" value="Malonyl-Coenzyme A Acyl Carrier Protein, domain 2"/>
    <property type="match status" value="1"/>
</dbReference>
<dbReference type="SMART" id="SM00823">
    <property type="entry name" value="PKS_PP"/>
    <property type="match status" value="1"/>
</dbReference>
<dbReference type="PROSITE" id="PS50075">
    <property type="entry name" value="CARRIER"/>
    <property type="match status" value="1"/>
</dbReference>
<dbReference type="PANTHER" id="PTHR43775">
    <property type="entry name" value="FATTY ACID SYNTHASE"/>
    <property type="match status" value="1"/>
</dbReference>
<dbReference type="InterPro" id="IPR050091">
    <property type="entry name" value="PKS_NRPS_Biosynth_Enz"/>
</dbReference>
<keyword evidence="9" id="KW-1185">Reference proteome</keyword>
<keyword evidence="5" id="KW-0012">Acyltransferase</keyword>
<dbReference type="Pfam" id="PF02801">
    <property type="entry name" value="Ketoacyl-synt_C"/>
    <property type="match status" value="1"/>
</dbReference>
<organism evidence="8 9">
    <name type="scientific">Wenjunlia tyrosinilytica</name>
    <dbReference type="NCBI Taxonomy" id="1544741"/>
    <lineage>
        <taxon>Bacteria</taxon>
        <taxon>Bacillati</taxon>
        <taxon>Actinomycetota</taxon>
        <taxon>Actinomycetes</taxon>
        <taxon>Kitasatosporales</taxon>
        <taxon>Streptomycetaceae</taxon>
        <taxon>Wenjunlia</taxon>
    </lineage>
</organism>
<dbReference type="InterPro" id="IPR009081">
    <property type="entry name" value="PP-bd_ACP"/>
</dbReference>
<dbReference type="SMART" id="SM00825">
    <property type="entry name" value="PKS_KS"/>
    <property type="match status" value="1"/>
</dbReference>
<reference evidence="8" key="1">
    <citation type="journal article" date="2014" name="Int. J. Syst. Evol. Microbiol.">
        <title>Complete genome sequence of Corynebacterium casei LMG S-19264T (=DSM 44701T), isolated from a smear-ripened cheese.</title>
        <authorList>
            <consortium name="US DOE Joint Genome Institute (JGI-PGF)"/>
            <person name="Walter F."/>
            <person name="Albersmeier A."/>
            <person name="Kalinowski J."/>
            <person name="Ruckert C."/>
        </authorList>
    </citation>
    <scope>NUCLEOTIDE SEQUENCE</scope>
    <source>
        <strain evidence="8">CGMCC 4.7201</strain>
    </source>
</reference>